<dbReference type="PANTHER" id="PTHR45642">
    <property type="entry name" value="GDSL ESTERASE/LIPASE EXL3"/>
    <property type="match status" value="1"/>
</dbReference>
<reference evidence="1" key="1">
    <citation type="submission" date="2018-02" db="EMBL/GenBank/DDBJ databases">
        <title>Rhizophora mucronata_Transcriptome.</title>
        <authorList>
            <person name="Meera S.P."/>
            <person name="Sreeshan A."/>
            <person name="Augustine A."/>
        </authorList>
    </citation>
    <scope>NUCLEOTIDE SEQUENCE</scope>
    <source>
        <tissue evidence="1">Leaf</tissue>
    </source>
</reference>
<organism evidence="1">
    <name type="scientific">Rhizophora mucronata</name>
    <name type="common">Asiatic mangrove</name>
    <dbReference type="NCBI Taxonomy" id="61149"/>
    <lineage>
        <taxon>Eukaryota</taxon>
        <taxon>Viridiplantae</taxon>
        <taxon>Streptophyta</taxon>
        <taxon>Embryophyta</taxon>
        <taxon>Tracheophyta</taxon>
        <taxon>Spermatophyta</taxon>
        <taxon>Magnoliopsida</taxon>
        <taxon>eudicotyledons</taxon>
        <taxon>Gunneridae</taxon>
        <taxon>Pentapetalae</taxon>
        <taxon>rosids</taxon>
        <taxon>fabids</taxon>
        <taxon>Malpighiales</taxon>
        <taxon>Rhizophoraceae</taxon>
        <taxon>Rhizophora</taxon>
    </lineage>
</organism>
<evidence type="ECO:0000313" key="1">
    <source>
        <dbReference type="EMBL" id="MBX13718.1"/>
    </source>
</evidence>
<name>A0A2P2L6W3_RHIMU</name>
<dbReference type="EMBL" id="GGEC01033234">
    <property type="protein sequence ID" value="MBX13718.1"/>
    <property type="molecule type" value="Transcribed_RNA"/>
</dbReference>
<dbReference type="AlphaFoldDB" id="A0A2P2L6W3"/>
<dbReference type="InterPro" id="IPR036514">
    <property type="entry name" value="SGNH_hydro_sf"/>
</dbReference>
<accession>A0A2P2L6W3</accession>
<dbReference type="Gene3D" id="3.40.50.1110">
    <property type="entry name" value="SGNH hydrolase"/>
    <property type="match status" value="1"/>
</dbReference>
<dbReference type="InterPro" id="IPR050592">
    <property type="entry name" value="GDSL_lipolytic_enzyme"/>
</dbReference>
<sequence length="101" mass="11177">MVLVETLYELRARRIGVTTLLPTGCLPAAITLFGFRSNQCVNRLNRDAISFNKKLNITSQGLVDKPPGLKIVVFDIYYPLLDMVSKYSGNGNVENLQNTGS</sequence>
<dbReference type="PANTHER" id="PTHR45642:SF103">
    <property type="entry name" value="ZINC FINGER PROTEIN"/>
    <property type="match status" value="1"/>
</dbReference>
<proteinExistence type="predicted"/>
<protein>
    <submittedName>
        <fullName evidence="1">GDSL esterase/lipase At5g03820</fullName>
    </submittedName>
</protein>